<dbReference type="InterPro" id="IPR012967">
    <property type="entry name" value="COMT_dimerisation"/>
</dbReference>
<evidence type="ECO:0000259" key="8">
    <source>
        <dbReference type="Pfam" id="PF00891"/>
    </source>
</evidence>
<keyword evidence="12" id="KW-1185">Reference proteome</keyword>
<dbReference type="Pfam" id="PF01212">
    <property type="entry name" value="Beta_elim_lyase"/>
    <property type="match status" value="1"/>
</dbReference>
<dbReference type="CDD" id="cd02440">
    <property type="entry name" value="AdoMet_MTases"/>
    <property type="match status" value="1"/>
</dbReference>
<dbReference type="AlphaFoldDB" id="A0A542DF53"/>
<dbReference type="InterPro" id="IPR001597">
    <property type="entry name" value="ArAA_b-elim_lyase/Thr_aldolase"/>
</dbReference>
<dbReference type="PANTHER" id="PTHR32325:SF4">
    <property type="entry name" value="TRYPTOPHANASE"/>
    <property type="match status" value="1"/>
</dbReference>
<dbReference type="InterPro" id="IPR029063">
    <property type="entry name" value="SAM-dependent_MTases_sf"/>
</dbReference>
<keyword evidence="11" id="KW-0456">Lyase</keyword>
<gene>
    <name evidence="11" type="ORF">FB471_1377</name>
</gene>
<evidence type="ECO:0000259" key="10">
    <source>
        <dbReference type="Pfam" id="PF08100"/>
    </source>
</evidence>
<evidence type="ECO:0000256" key="4">
    <source>
        <dbReference type="ARBA" id="ARBA00022679"/>
    </source>
</evidence>
<comment type="similarity">
    <text evidence="2">Belongs to the beta-eliminating lyase family.</text>
</comment>
<dbReference type="InterPro" id="IPR015421">
    <property type="entry name" value="PyrdxlP-dep_Trfase_major"/>
</dbReference>
<evidence type="ECO:0000256" key="7">
    <source>
        <dbReference type="ARBA" id="ARBA00023194"/>
    </source>
</evidence>
<sequence>MSVSGYPGSMDSSADVRHPAEPWRIKSIESIRLTSAEERRAALSAAGYNVGLLPAELVYIDLYTDSGTGAMSDRQWAAVMLGDESYAGSRSFHRFEAAVRDYYGYPHVIPAHQGRAAEHILSRCLIRPGHHVPGNMYFTTTREHQELNGGVFHDIVIDTAHDPDVDLPFKGNVDLAKLERLIDEVGAEQIPYVSLAATVNMAGGQPISMANLAEVRELTCRHGIPIILDAARAVENAWFIKQREPGWTEHSVAAVLREMCELTDGATMSAKKDSFANIGGWLAVRDPALAERARNLVVVYEGLHTYGGMAGRDLEATAQGIEESVQEDSIRTRVQQVAYLADRIAAAGAPIVRPVGGHAVFLNATAFLPGVPREQFPAQTLTCALYLDAGIRCTERGAVSAGRDPVTGENRYPPLELVRLTIPRRAYTQSHMDVVADSVIRLYGQRGELRSGVEFTHEPETLRFFQSRFRPLSSEPLFGEVARHPAEPAGDERGNSSFPSLVVDRRASQEFSMPQSREDISPLLPTPLMQLATGFWSFKTYAGAIEIGLFDLLAGGRELTMEEVSAELGIAHRPADLLLAGCASLGLLNKSGARYRNSELSEEFLVKGAPYYFGGFVRYLDRREYPAWQSIVEALRTNRPLTWTPGTQESLFDTGDPETLQLFWDCMYCISTFTARALATVYDLTRHTRLLDVGGGAGAFPIELCRRFGHLSATVFELPHVGDLARQKITAANMDGAVDVVAGDFICDPELPRGYDAIILSMILHDWDEETCRTLLRKCRAALPPGGAVLICELLLNDERTGPPAAALMGMNMLVETEGGKNYSAAEYRGWLQEAGFARVEVMPIEAAGANGVVVGHLS</sequence>
<dbReference type="Gene3D" id="3.40.640.10">
    <property type="entry name" value="Type I PLP-dependent aspartate aminotransferase-like (Major domain)"/>
    <property type="match status" value="1"/>
</dbReference>
<accession>A0A542DF53</accession>
<dbReference type="Pfam" id="PF08100">
    <property type="entry name" value="Dimerisation"/>
    <property type="match status" value="1"/>
</dbReference>
<keyword evidence="6" id="KW-0663">Pyridoxal phosphate</keyword>
<dbReference type="GO" id="GO:0017000">
    <property type="term" value="P:antibiotic biosynthetic process"/>
    <property type="evidence" value="ECO:0007669"/>
    <property type="project" value="UniProtKB-KW"/>
</dbReference>
<protein>
    <submittedName>
        <fullName evidence="11">Tyrosine phenol-lyase</fullName>
    </submittedName>
</protein>
<dbReference type="InterPro" id="IPR036388">
    <property type="entry name" value="WH-like_DNA-bd_sf"/>
</dbReference>
<dbReference type="Gene3D" id="3.90.1150.10">
    <property type="entry name" value="Aspartate Aminotransferase, domain 1"/>
    <property type="match status" value="1"/>
</dbReference>
<feature type="domain" description="O-methyltransferase dimerisation" evidence="10">
    <location>
        <begin position="529"/>
        <end position="606"/>
    </location>
</feature>
<dbReference type="SUPFAM" id="SSF46785">
    <property type="entry name" value="Winged helix' DNA-binding domain"/>
    <property type="match status" value="1"/>
</dbReference>
<dbReference type="Gene3D" id="1.10.10.10">
    <property type="entry name" value="Winged helix-like DNA-binding domain superfamily/Winged helix DNA-binding domain"/>
    <property type="match status" value="1"/>
</dbReference>
<organism evidence="11 12">
    <name type="scientific">Amycolatopsis cihanbeyliensis</name>
    <dbReference type="NCBI Taxonomy" id="1128664"/>
    <lineage>
        <taxon>Bacteria</taxon>
        <taxon>Bacillati</taxon>
        <taxon>Actinomycetota</taxon>
        <taxon>Actinomycetes</taxon>
        <taxon>Pseudonocardiales</taxon>
        <taxon>Pseudonocardiaceae</taxon>
        <taxon>Amycolatopsis</taxon>
    </lineage>
</organism>
<evidence type="ECO:0000256" key="1">
    <source>
        <dbReference type="ARBA" id="ARBA00001933"/>
    </source>
</evidence>
<dbReference type="InterPro" id="IPR015424">
    <property type="entry name" value="PyrdxlP-dep_Trfase"/>
</dbReference>
<evidence type="ECO:0000256" key="3">
    <source>
        <dbReference type="ARBA" id="ARBA00022603"/>
    </source>
</evidence>
<dbReference type="EMBL" id="VFML01000001">
    <property type="protein sequence ID" value="TQJ01673.1"/>
    <property type="molecule type" value="Genomic_DNA"/>
</dbReference>
<dbReference type="GO" id="GO:0008171">
    <property type="term" value="F:O-methyltransferase activity"/>
    <property type="evidence" value="ECO:0007669"/>
    <property type="project" value="InterPro"/>
</dbReference>
<dbReference type="PROSITE" id="PS51683">
    <property type="entry name" value="SAM_OMT_II"/>
    <property type="match status" value="1"/>
</dbReference>
<dbReference type="GO" id="GO:0016829">
    <property type="term" value="F:lyase activity"/>
    <property type="evidence" value="ECO:0007669"/>
    <property type="project" value="UniProtKB-KW"/>
</dbReference>
<dbReference type="PANTHER" id="PTHR32325">
    <property type="entry name" value="BETA-ELIMINATING LYASE-LIKE PROTEIN-RELATED"/>
    <property type="match status" value="1"/>
</dbReference>
<dbReference type="SUPFAM" id="SSF53383">
    <property type="entry name" value="PLP-dependent transferases"/>
    <property type="match status" value="1"/>
</dbReference>
<feature type="domain" description="O-methyltransferase C-terminal" evidence="8">
    <location>
        <begin position="651"/>
        <end position="838"/>
    </location>
</feature>
<dbReference type="Gene3D" id="3.40.50.150">
    <property type="entry name" value="Vaccinia Virus protein VP39"/>
    <property type="match status" value="1"/>
</dbReference>
<keyword evidence="5" id="KW-0949">S-adenosyl-L-methionine</keyword>
<evidence type="ECO:0000256" key="5">
    <source>
        <dbReference type="ARBA" id="ARBA00022691"/>
    </source>
</evidence>
<dbReference type="GO" id="GO:0046983">
    <property type="term" value="F:protein dimerization activity"/>
    <property type="evidence" value="ECO:0007669"/>
    <property type="project" value="InterPro"/>
</dbReference>
<dbReference type="InterPro" id="IPR015422">
    <property type="entry name" value="PyrdxlP-dep_Trfase_small"/>
</dbReference>
<dbReference type="Pfam" id="PF00891">
    <property type="entry name" value="Methyltransf_2"/>
    <property type="match status" value="1"/>
</dbReference>
<dbReference type="NCBIfam" id="NF009709">
    <property type="entry name" value="PRK13238.1"/>
    <property type="match status" value="1"/>
</dbReference>
<evidence type="ECO:0000313" key="12">
    <source>
        <dbReference type="Proteomes" id="UP000320876"/>
    </source>
</evidence>
<keyword evidence="3" id="KW-0489">Methyltransferase</keyword>
<dbReference type="Proteomes" id="UP000320876">
    <property type="component" value="Unassembled WGS sequence"/>
</dbReference>
<evidence type="ECO:0000259" key="9">
    <source>
        <dbReference type="Pfam" id="PF01212"/>
    </source>
</evidence>
<dbReference type="GO" id="GO:0032259">
    <property type="term" value="P:methylation"/>
    <property type="evidence" value="ECO:0007669"/>
    <property type="project" value="UniProtKB-KW"/>
</dbReference>
<comment type="cofactor">
    <cofactor evidence="1">
        <name>pyridoxal 5'-phosphate</name>
        <dbReference type="ChEBI" id="CHEBI:597326"/>
    </cofactor>
</comment>
<keyword evidence="7" id="KW-0045">Antibiotic biosynthesis</keyword>
<evidence type="ECO:0000256" key="6">
    <source>
        <dbReference type="ARBA" id="ARBA00022898"/>
    </source>
</evidence>
<keyword evidence="4" id="KW-0808">Transferase</keyword>
<dbReference type="InterPro" id="IPR016461">
    <property type="entry name" value="COMT-like"/>
</dbReference>
<evidence type="ECO:0000256" key="2">
    <source>
        <dbReference type="ARBA" id="ARBA00009721"/>
    </source>
</evidence>
<comment type="caution">
    <text evidence="11">The sequence shown here is derived from an EMBL/GenBank/DDBJ whole genome shotgun (WGS) entry which is preliminary data.</text>
</comment>
<dbReference type="InterPro" id="IPR001077">
    <property type="entry name" value="COMT_C"/>
</dbReference>
<dbReference type="GO" id="GO:0006520">
    <property type="term" value="P:amino acid metabolic process"/>
    <property type="evidence" value="ECO:0007669"/>
    <property type="project" value="InterPro"/>
</dbReference>
<feature type="domain" description="Aromatic amino acid beta-eliminating lyase/threonine aldolase" evidence="9">
    <location>
        <begin position="61"/>
        <end position="437"/>
    </location>
</feature>
<dbReference type="CDD" id="cd00617">
    <property type="entry name" value="Tnase_like"/>
    <property type="match status" value="1"/>
</dbReference>
<reference evidence="11 12" key="1">
    <citation type="submission" date="2019-06" db="EMBL/GenBank/DDBJ databases">
        <title>Sequencing the genomes of 1000 actinobacteria strains.</title>
        <authorList>
            <person name="Klenk H.-P."/>
        </authorList>
    </citation>
    <scope>NUCLEOTIDE SEQUENCE [LARGE SCALE GENOMIC DNA]</scope>
    <source>
        <strain evidence="11 12">DSM 45679</strain>
    </source>
</reference>
<evidence type="ECO:0000313" key="11">
    <source>
        <dbReference type="EMBL" id="TQJ01673.1"/>
    </source>
</evidence>
<dbReference type="InterPro" id="IPR036390">
    <property type="entry name" value="WH_DNA-bd_sf"/>
</dbReference>
<name>A0A542DF53_AMYCI</name>
<proteinExistence type="inferred from homology"/>
<dbReference type="SUPFAM" id="SSF53335">
    <property type="entry name" value="S-adenosyl-L-methionine-dependent methyltransferases"/>
    <property type="match status" value="1"/>
</dbReference>